<feature type="transmembrane region" description="Helical" evidence="2">
    <location>
        <begin position="290"/>
        <end position="309"/>
    </location>
</feature>
<evidence type="ECO:0000256" key="2">
    <source>
        <dbReference type="SAM" id="Phobius"/>
    </source>
</evidence>
<feature type="transmembrane region" description="Helical" evidence="2">
    <location>
        <begin position="220"/>
        <end position="238"/>
    </location>
</feature>
<dbReference type="AlphaFoldDB" id="A0A3S5GXQ9"/>
<protein>
    <submittedName>
        <fullName evidence="3">Membrane protein</fullName>
    </submittedName>
</protein>
<feature type="transmembrane region" description="Helical" evidence="2">
    <location>
        <begin position="104"/>
        <end position="123"/>
    </location>
</feature>
<reference evidence="3" key="1">
    <citation type="journal article" date="2018" name="J. Ind. Microbiol. Biotechnol.">
        <title>Genome mining reveals uncommon alkylpyrones as type III PKS products from myxobacteria.</title>
        <authorList>
            <person name="Hug J.J."/>
            <person name="Panter F."/>
            <person name="Krug D."/>
            <person name="Muller R."/>
        </authorList>
    </citation>
    <scope>NUCLEOTIDE SEQUENCE</scope>
    <source>
        <strain evidence="3">MCy6431</strain>
    </source>
</reference>
<feature type="transmembrane region" description="Helical" evidence="2">
    <location>
        <begin position="195"/>
        <end position="213"/>
    </location>
</feature>
<keyword evidence="2" id="KW-1133">Transmembrane helix</keyword>
<evidence type="ECO:0000256" key="1">
    <source>
        <dbReference type="SAM" id="MobiDB-lite"/>
    </source>
</evidence>
<keyword evidence="2" id="KW-0472">Membrane</keyword>
<name>A0A3S5GXQ9_CORCK</name>
<sequence length="453" mass="50434">MTTAASLPPVPEPSAPAPSAPQPGPSAPEPAAWGLARRIAFRFAFAYLLIYSFPYPVSAIGEVEFLTQAVEGGWERVVPWVGKHVLGMEQDITVFTNGSGDTTFNYVLLLVQLGLAAAVAAIWSGVDRRRTQYVKAYDLLRVYVRYVVGLAMVSYGFAKVFKTQFPFPSPERLVQPLGEFSPMGLLWTFMGYSPGYNLFTGGAEVLGGVLLLFRRTTTLGALVVIGVMVNVVALNFFYDVPVKLYSSHLVLMAVFLLLPDLRRLLDVLLFNRPTAPVEQRTPFLLSRRETWGVLALKALFLGVVGWSYVEMRTGYVAKYGDSAPKPPLHGLYEVESFIRDGQVLPALLGDTTRWRYVGINRYSRASVRLMDDTVKRFSLEQDAAKGTVTLTEGRGEQAKKSVLSASRPDAEHWVLQGPFQDGTVEIRLKRVDESKHLLINRGFNWIQEMPFNR</sequence>
<feature type="transmembrane region" description="Helical" evidence="2">
    <location>
        <begin position="143"/>
        <end position="161"/>
    </location>
</feature>
<feature type="transmembrane region" description="Helical" evidence="2">
    <location>
        <begin position="39"/>
        <end position="57"/>
    </location>
</feature>
<proteinExistence type="predicted"/>
<accession>A0A3S5GXQ9</accession>
<feature type="compositionally biased region" description="Pro residues" evidence="1">
    <location>
        <begin position="8"/>
        <end position="28"/>
    </location>
</feature>
<keyword evidence="2" id="KW-0812">Transmembrane</keyword>
<dbReference type="EMBL" id="MH908913">
    <property type="protein sequence ID" value="AYM53924.1"/>
    <property type="molecule type" value="Genomic_DNA"/>
</dbReference>
<feature type="region of interest" description="Disordered" evidence="1">
    <location>
        <begin position="1"/>
        <end position="28"/>
    </location>
</feature>
<evidence type="ECO:0000313" key="3">
    <source>
        <dbReference type="EMBL" id="AYM53924.1"/>
    </source>
</evidence>
<organism evidence="3">
    <name type="scientific">Corallococcus coralloides</name>
    <name type="common">Myxococcus coralloides</name>
    <dbReference type="NCBI Taxonomy" id="184914"/>
    <lineage>
        <taxon>Bacteria</taxon>
        <taxon>Pseudomonadati</taxon>
        <taxon>Myxococcota</taxon>
        <taxon>Myxococcia</taxon>
        <taxon>Myxococcales</taxon>
        <taxon>Cystobacterineae</taxon>
        <taxon>Myxococcaceae</taxon>
        <taxon>Corallococcus</taxon>
    </lineage>
</organism>